<dbReference type="Pfam" id="PF05100">
    <property type="entry name" value="Phage_tail_L"/>
    <property type="match status" value="1"/>
</dbReference>
<dbReference type="AlphaFoldDB" id="A0A198UMR4"/>
<dbReference type="Proteomes" id="UP000078228">
    <property type="component" value="Unassembled WGS sequence"/>
</dbReference>
<dbReference type="NCBIfam" id="TIGR01600">
    <property type="entry name" value="phage_tail_L"/>
    <property type="match status" value="1"/>
</dbReference>
<comment type="caution">
    <text evidence="1">The sequence shown here is derived from an EMBL/GenBank/DDBJ whole genome shotgun (WGS) entry which is preliminary data.</text>
</comment>
<accession>A0A198UMR4</accession>
<name>A0A198UMR4_MORCA</name>
<dbReference type="EMBL" id="LXHC01000006">
    <property type="protein sequence ID" value="OAU97579.1"/>
    <property type="molecule type" value="Genomic_DNA"/>
</dbReference>
<dbReference type="InterPro" id="IPR006487">
    <property type="entry name" value="Phage_lambda_L"/>
</dbReference>
<organism evidence="1 2">
    <name type="scientific">Moraxella catarrhalis</name>
    <name type="common">Branhamella catarrhalis</name>
    <dbReference type="NCBI Taxonomy" id="480"/>
    <lineage>
        <taxon>Bacteria</taxon>
        <taxon>Pseudomonadati</taxon>
        <taxon>Pseudomonadota</taxon>
        <taxon>Gammaproteobacteria</taxon>
        <taxon>Moraxellales</taxon>
        <taxon>Moraxellaceae</taxon>
        <taxon>Moraxella</taxon>
    </lineage>
</organism>
<dbReference type="GO" id="GO:0030430">
    <property type="term" value="C:host cell cytoplasm"/>
    <property type="evidence" value="ECO:0007669"/>
    <property type="project" value="InterPro"/>
</dbReference>
<reference evidence="1 2" key="1">
    <citation type="journal article" date="2016" name="Genome Biol. Evol.">
        <title>Comparative Genomic Analyses of the Moraxella catarrhalis Serosensitive and Seroresistant Lineages Demonstrate Their Independent Evolution.</title>
        <authorList>
            <person name="Earl J.P."/>
            <person name="de Vries S.P."/>
            <person name="Ahmed A."/>
            <person name="Powell E."/>
            <person name="Schultz M.P."/>
            <person name="Hermans P.W."/>
            <person name="Hill D.J."/>
            <person name="Zhou Z."/>
            <person name="Constantinidou C.I."/>
            <person name="Hu F.Z."/>
            <person name="Bootsma H.J."/>
            <person name="Ehrlich G.D."/>
        </authorList>
    </citation>
    <scope>NUCLEOTIDE SEQUENCE [LARGE SCALE GENOMIC DNA]</scope>
    <source>
        <strain evidence="1 2">Z7542</strain>
    </source>
</reference>
<protein>
    <submittedName>
        <fullName evidence="1">Phage minor tail protein</fullName>
    </submittedName>
</protein>
<dbReference type="OrthoDB" id="5673400at2"/>
<dbReference type="RefSeq" id="WP_064610683.1">
    <property type="nucleotide sequence ID" value="NZ_LXHB01000049.1"/>
</dbReference>
<dbReference type="GO" id="GO:0051536">
    <property type="term" value="F:iron-sulfur cluster binding"/>
    <property type="evidence" value="ECO:0007669"/>
    <property type="project" value="InterPro"/>
</dbReference>
<dbReference type="PATRIC" id="fig|480.237.peg.1152"/>
<evidence type="ECO:0000313" key="2">
    <source>
        <dbReference type="Proteomes" id="UP000078228"/>
    </source>
</evidence>
<sequence>MSFNTDIQQTTVQGFITLYELDARKLGGEIYRFHGHNDGVIRWQGQDFHPIAIKADGLEMRSDGRASTPTLIIHNDIGGIPQALRFLCLKFGDFVGAKLKVIHTLAEYLTSADEQNFKIQNWYIEQKTSQTNVTTTFELSNPVDFEGQKIPVRNITSYCHWAVCGRYRGEECGYIGTNRFTADGKPTDNPALDRCGGRMTECKLRDNEQRFGGFPAAGLVG</sequence>
<dbReference type="GO" id="GO:0046718">
    <property type="term" value="P:symbiont entry into host cell"/>
    <property type="evidence" value="ECO:0007669"/>
    <property type="project" value="InterPro"/>
</dbReference>
<proteinExistence type="predicted"/>
<evidence type="ECO:0000313" key="1">
    <source>
        <dbReference type="EMBL" id="OAU97579.1"/>
    </source>
</evidence>
<gene>
    <name evidence="1" type="ORF">AO384_0615</name>
</gene>
<keyword evidence="2" id="KW-1185">Reference proteome</keyword>